<dbReference type="RefSeq" id="WP_092886784.1">
    <property type="nucleotide sequence ID" value="NZ_CP061498.1"/>
</dbReference>
<organism evidence="2 3">
    <name type="scientific">Roseicitreum antarcticum</name>
    <dbReference type="NCBI Taxonomy" id="564137"/>
    <lineage>
        <taxon>Bacteria</taxon>
        <taxon>Pseudomonadati</taxon>
        <taxon>Pseudomonadota</taxon>
        <taxon>Alphaproteobacteria</taxon>
        <taxon>Rhodobacterales</taxon>
        <taxon>Paracoccaceae</taxon>
        <taxon>Roseicitreum</taxon>
    </lineage>
</organism>
<keyword evidence="1" id="KW-1133">Transmembrane helix</keyword>
<accession>A0A1H2W538</accession>
<proteinExistence type="predicted"/>
<dbReference type="AlphaFoldDB" id="A0A1H2W538"/>
<keyword evidence="1" id="KW-0812">Transmembrane</keyword>
<keyword evidence="3" id="KW-1185">Reference proteome</keyword>
<evidence type="ECO:0000313" key="2">
    <source>
        <dbReference type="EMBL" id="SDW75651.1"/>
    </source>
</evidence>
<keyword evidence="1" id="KW-0472">Membrane</keyword>
<reference evidence="2 3" key="1">
    <citation type="submission" date="2016-10" db="EMBL/GenBank/DDBJ databases">
        <authorList>
            <person name="de Groot N.N."/>
        </authorList>
    </citation>
    <scope>NUCLEOTIDE SEQUENCE [LARGE SCALE GENOMIC DNA]</scope>
    <source>
        <strain evidence="2 3">CGMCC 1.8894</strain>
    </source>
</reference>
<evidence type="ECO:0000256" key="1">
    <source>
        <dbReference type="SAM" id="Phobius"/>
    </source>
</evidence>
<dbReference type="Proteomes" id="UP000198539">
    <property type="component" value="Unassembled WGS sequence"/>
</dbReference>
<name>A0A1H2W538_9RHOB</name>
<protein>
    <submittedName>
        <fullName evidence="2">Uncharacterized protein</fullName>
    </submittedName>
</protein>
<gene>
    <name evidence="2" type="ORF">SAMN04488238_103270</name>
</gene>
<dbReference type="OrthoDB" id="7861917at2"/>
<sequence length="133" mass="14310">MIQRVIALALLAAILGFIVLLASVTFFVRDPLPILGPRAPVQFATQEIEPAMGVQLALDGSYLIEVQVQHPGHDTAPQISLRPTGGAPILLEIQTTGPQSIISAAQLTRPGRWELVLRDATGEPDEVRAFIVQ</sequence>
<feature type="transmembrane region" description="Helical" evidence="1">
    <location>
        <begin position="6"/>
        <end position="28"/>
    </location>
</feature>
<dbReference type="EMBL" id="FNOM01000003">
    <property type="protein sequence ID" value="SDW75651.1"/>
    <property type="molecule type" value="Genomic_DNA"/>
</dbReference>
<evidence type="ECO:0000313" key="3">
    <source>
        <dbReference type="Proteomes" id="UP000198539"/>
    </source>
</evidence>